<organism evidence="2 3">
    <name type="scientific">Cladobotryum mycophilum</name>
    <dbReference type="NCBI Taxonomy" id="491253"/>
    <lineage>
        <taxon>Eukaryota</taxon>
        <taxon>Fungi</taxon>
        <taxon>Dikarya</taxon>
        <taxon>Ascomycota</taxon>
        <taxon>Pezizomycotina</taxon>
        <taxon>Sordariomycetes</taxon>
        <taxon>Hypocreomycetidae</taxon>
        <taxon>Hypocreales</taxon>
        <taxon>Hypocreaceae</taxon>
        <taxon>Cladobotryum</taxon>
    </lineage>
</organism>
<accession>A0ABR0SLI1</accession>
<sequence length="418" mass="45923">MLPDPTLTLTIPSLHDGTVLDCRIYHPASLAARPHTPPWQRHTAVFAHPYATMGGCYDDPIVDFIGDQLLRKGYLLGTFNFRGAGRSAGRTSWTARPERDDYISFLGFMVYYTHHLNPFGPHTHASLNPHTALSTNQALPEDSSQHQPVLMMGGYSYGAMITSRLPPLVDILEPFTSPASGSAASQIRLRATSLAEQQNVVLSSARTLLGHHRNTSGSKHGIRIGGDEGGGRSPRRSHEGSERRSFSDAEEKLRRGVNEVLAKTKVGRLINKLPDKAVIQSEKHIDPPADGKLPPLEYLIIPKPAYLLVSPLHGIATHLTTMSLIPSALLRFKAKTPEEEAAEAKLVQNHTLAVYGDKDAFMSVGTLRSWTERLTTQEGSQFQGHEIKSAGHFWFEEGVLYSLVDSVNEFASKLLETG</sequence>
<comment type="caution">
    <text evidence="2">The sequence shown here is derived from an EMBL/GenBank/DDBJ whole genome shotgun (WGS) entry which is preliminary data.</text>
</comment>
<dbReference type="SUPFAM" id="SSF53474">
    <property type="entry name" value="alpha/beta-Hydrolases"/>
    <property type="match status" value="1"/>
</dbReference>
<proteinExistence type="predicted"/>
<feature type="compositionally biased region" description="Basic and acidic residues" evidence="1">
    <location>
        <begin position="225"/>
        <end position="252"/>
    </location>
</feature>
<reference evidence="2 3" key="1">
    <citation type="submission" date="2024-01" db="EMBL/GenBank/DDBJ databases">
        <title>Complete genome of Cladobotryum mycophilum ATHUM6906.</title>
        <authorList>
            <person name="Christinaki A.C."/>
            <person name="Myridakis A.I."/>
            <person name="Kouvelis V.N."/>
        </authorList>
    </citation>
    <scope>NUCLEOTIDE SEQUENCE [LARGE SCALE GENOMIC DNA]</scope>
    <source>
        <strain evidence="2 3">ATHUM6906</strain>
    </source>
</reference>
<dbReference type="PANTHER" id="PTHR42103">
    <property type="entry name" value="ALPHA/BETA-HYDROLASES SUPERFAMILY PROTEIN"/>
    <property type="match status" value="1"/>
</dbReference>
<dbReference type="InterPro" id="IPR029058">
    <property type="entry name" value="AB_hydrolase_fold"/>
</dbReference>
<dbReference type="PANTHER" id="PTHR42103:SF2">
    <property type="entry name" value="AB HYDROLASE-1 DOMAIN-CONTAINING PROTEIN"/>
    <property type="match status" value="1"/>
</dbReference>
<feature type="region of interest" description="Disordered" evidence="1">
    <location>
        <begin position="211"/>
        <end position="252"/>
    </location>
</feature>
<dbReference type="EMBL" id="JAVFKD010000012">
    <property type="protein sequence ID" value="KAK5993025.1"/>
    <property type="molecule type" value="Genomic_DNA"/>
</dbReference>
<name>A0ABR0SLI1_9HYPO</name>
<dbReference type="Proteomes" id="UP001338125">
    <property type="component" value="Unassembled WGS sequence"/>
</dbReference>
<evidence type="ECO:0000256" key="1">
    <source>
        <dbReference type="SAM" id="MobiDB-lite"/>
    </source>
</evidence>
<evidence type="ECO:0000313" key="2">
    <source>
        <dbReference type="EMBL" id="KAK5993025.1"/>
    </source>
</evidence>
<dbReference type="Gene3D" id="3.40.50.1820">
    <property type="entry name" value="alpha/beta hydrolase"/>
    <property type="match status" value="2"/>
</dbReference>
<keyword evidence="3" id="KW-1185">Reference proteome</keyword>
<evidence type="ECO:0000313" key="3">
    <source>
        <dbReference type="Proteomes" id="UP001338125"/>
    </source>
</evidence>
<gene>
    <name evidence="2" type="ORF">PT974_06451</name>
</gene>
<protein>
    <submittedName>
        <fullName evidence="2">Uncharacterized protein</fullName>
    </submittedName>
</protein>